<dbReference type="InterPro" id="IPR036388">
    <property type="entry name" value="WH-like_DNA-bd_sf"/>
</dbReference>
<keyword evidence="1" id="KW-0805">Transcription regulation</keyword>
<dbReference type="OrthoDB" id="9815009at2"/>
<organism evidence="4 5">
    <name type="scientific">Flavobacterium cupreum</name>
    <dbReference type="NCBI Taxonomy" id="2133766"/>
    <lineage>
        <taxon>Bacteria</taxon>
        <taxon>Pseudomonadati</taxon>
        <taxon>Bacteroidota</taxon>
        <taxon>Flavobacteriia</taxon>
        <taxon>Flavobacteriales</taxon>
        <taxon>Flavobacteriaceae</taxon>
        <taxon>Flavobacterium</taxon>
    </lineage>
</organism>
<dbReference type="AlphaFoldDB" id="A0A434ACH5"/>
<accession>A0A434ACH5</accession>
<evidence type="ECO:0000256" key="2">
    <source>
        <dbReference type="ARBA" id="ARBA00023163"/>
    </source>
</evidence>
<evidence type="ECO:0000313" key="4">
    <source>
        <dbReference type="EMBL" id="RUT72072.1"/>
    </source>
</evidence>
<evidence type="ECO:0000256" key="1">
    <source>
        <dbReference type="ARBA" id="ARBA00023015"/>
    </source>
</evidence>
<name>A0A434ACH5_9FLAO</name>
<protein>
    <submittedName>
        <fullName evidence="4">YafY family transcriptional regulator</fullName>
    </submittedName>
</protein>
<dbReference type="Proteomes" id="UP000288102">
    <property type="component" value="Unassembled WGS sequence"/>
</dbReference>
<dbReference type="Pfam" id="PF13280">
    <property type="entry name" value="WYL"/>
    <property type="match status" value="1"/>
</dbReference>
<comment type="caution">
    <text evidence="4">The sequence shown here is derived from an EMBL/GenBank/DDBJ whole genome shotgun (WGS) entry which is preliminary data.</text>
</comment>
<dbReference type="PANTHER" id="PTHR34580">
    <property type="match status" value="1"/>
</dbReference>
<dbReference type="InterPro" id="IPR051534">
    <property type="entry name" value="CBASS_pafABC_assoc_protein"/>
</dbReference>
<keyword evidence="5" id="KW-1185">Reference proteome</keyword>
<dbReference type="InterPro" id="IPR036390">
    <property type="entry name" value="WH_DNA-bd_sf"/>
</dbReference>
<dbReference type="InterPro" id="IPR001034">
    <property type="entry name" value="DeoR_HTH"/>
</dbReference>
<keyword evidence="2" id="KW-0804">Transcription</keyword>
<evidence type="ECO:0000259" key="3">
    <source>
        <dbReference type="PROSITE" id="PS51000"/>
    </source>
</evidence>
<dbReference type="InterPro" id="IPR013196">
    <property type="entry name" value="HTH_11"/>
</dbReference>
<dbReference type="Gene3D" id="1.10.10.10">
    <property type="entry name" value="Winged helix-like DNA-binding domain superfamily/Winged helix DNA-binding domain"/>
    <property type="match status" value="1"/>
</dbReference>
<dbReference type="SUPFAM" id="SSF46785">
    <property type="entry name" value="Winged helix' DNA-binding domain"/>
    <property type="match status" value="1"/>
</dbReference>
<reference evidence="5" key="1">
    <citation type="journal article" date="2019" name="Syst. Appl. Microbiol.">
        <title>Flavobacterium circumlabens sp. nov. and Flavobacterium cupreum sp. nov., two psychrotrophic species isolated from Antarctic environmental samples.</title>
        <authorList>
            <person name="Kralova S."/>
            <person name="Busse H.-J."/>
            <person name="Svec P."/>
            <person name="Maslanova I."/>
            <person name="Stankova E."/>
            <person name="Bartak M."/>
            <person name="Sedlacek I."/>
        </authorList>
    </citation>
    <scope>NUCLEOTIDE SEQUENCE [LARGE SCALE GENOMIC DNA]</scope>
    <source>
        <strain evidence="5">CCM 8825</strain>
    </source>
</reference>
<dbReference type="InterPro" id="IPR026881">
    <property type="entry name" value="WYL_dom"/>
</dbReference>
<proteinExistence type="predicted"/>
<gene>
    <name evidence="4" type="ORF">D0817_00135</name>
</gene>
<dbReference type="EMBL" id="QWDM01000001">
    <property type="protein sequence ID" value="RUT72072.1"/>
    <property type="molecule type" value="Genomic_DNA"/>
</dbReference>
<evidence type="ECO:0000313" key="5">
    <source>
        <dbReference type="Proteomes" id="UP000288102"/>
    </source>
</evidence>
<dbReference type="RefSeq" id="WP_127336367.1">
    <property type="nucleotide sequence ID" value="NZ_QWDM01000001.1"/>
</dbReference>
<feature type="domain" description="HTH deoR-type" evidence="3">
    <location>
        <begin position="8"/>
        <end position="63"/>
    </location>
</feature>
<dbReference type="PANTHER" id="PTHR34580:SF1">
    <property type="entry name" value="PROTEIN PAFC"/>
    <property type="match status" value="1"/>
</dbReference>
<dbReference type="PROSITE" id="PS51000">
    <property type="entry name" value="HTH_DEOR_2"/>
    <property type="match status" value="1"/>
</dbReference>
<sequence>MNDNDIKRLSRLTAILTQLQTKRLLTGTTLAEKFNVSVRTIYRDIRTLEQAGVPIITEEGRGYSLMEGYKVPPIMFTEAQANALITAEQLVFQNKDTSFIKDYTEAVEKVKAVLKYNIQDRANLLSERVRFDQNNNRERNSSHLSDLQFALTNFRITKIEYTNEQNKTTTRNIEPFALLSTENWLLVAFCRLRNEFRFFRLDRIDKLEILDEKFEPHKITLQEYFEKNH</sequence>
<dbReference type="PROSITE" id="PS52050">
    <property type="entry name" value="WYL"/>
    <property type="match status" value="1"/>
</dbReference>
<dbReference type="Pfam" id="PF08279">
    <property type="entry name" value="HTH_11"/>
    <property type="match status" value="1"/>
</dbReference>
<dbReference type="GO" id="GO:0003700">
    <property type="term" value="F:DNA-binding transcription factor activity"/>
    <property type="evidence" value="ECO:0007669"/>
    <property type="project" value="InterPro"/>
</dbReference>